<protein>
    <recommendedName>
        <fullName evidence="1">Knr4/Smi1-like domain-containing protein</fullName>
    </recommendedName>
</protein>
<dbReference type="Gene3D" id="3.40.1580.10">
    <property type="entry name" value="SMI1/KNR4-like"/>
    <property type="match status" value="1"/>
</dbReference>
<dbReference type="SMART" id="SM00860">
    <property type="entry name" value="SMI1_KNR4"/>
    <property type="match status" value="1"/>
</dbReference>
<accession>A0A8H2X845</accession>
<evidence type="ECO:0000259" key="1">
    <source>
        <dbReference type="SMART" id="SM00860"/>
    </source>
</evidence>
<sequence length="437" mass="49422">MSNYFSLRIVGAPKRILYAHSEHNVVEIAGIVARDMALHGYLDESAMVMAPIWNSAAQGRREFSLDFVRTTISNFGLDLIWRGAKFVPLGLDSWESRFDVYRYTDELVEVEQRIHFCSDSGGTRILYLPPPKAEIDALERLKAYIGQELSSIPDAQEYRPCILGLELSLKYGRIQQANGFLSTVVAQIASAGPLATPLIRDLALTPRIGSVVRNNSLLGHATGFVRSKARAIAFEAAQALDSRFRWGEARPYANLSWAALLSEIEALESKAWDEEHEPDLPFFRPPASSEQIMRVEQNLGVTLPQDYKEFLTVSNGLGSFNRSDVSPLLSVDEIFWDTRYNGLRVEYRRFESNSVVSRLPFLRRVLQVADTDGDQYLDWWLIEPALIQEAKRSVGEDGPAEWLGVTYAVWDPQLTHRGSFRMMMERRLAGLVKDEQT</sequence>
<dbReference type="InterPro" id="IPR018958">
    <property type="entry name" value="Knr4/Smi1-like_dom"/>
</dbReference>
<feature type="domain" description="Knr4/Smi1-like" evidence="1">
    <location>
        <begin position="286"/>
        <end position="426"/>
    </location>
</feature>
<dbReference type="EMBL" id="CAJMWQ010000973">
    <property type="protein sequence ID" value="CAE6416116.1"/>
    <property type="molecule type" value="Genomic_DNA"/>
</dbReference>
<reference evidence="2" key="1">
    <citation type="submission" date="2021-01" db="EMBL/GenBank/DDBJ databases">
        <authorList>
            <person name="Kaushik A."/>
        </authorList>
    </citation>
    <scope>NUCLEOTIDE SEQUENCE</scope>
    <source>
        <strain evidence="2">AG1-1B</strain>
    </source>
</reference>
<comment type="caution">
    <text evidence="2">The sequence shown here is derived from an EMBL/GenBank/DDBJ whole genome shotgun (WGS) entry which is preliminary data.</text>
</comment>
<evidence type="ECO:0000313" key="2">
    <source>
        <dbReference type="EMBL" id="CAE6416116.1"/>
    </source>
</evidence>
<dbReference type="InterPro" id="IPR037883">
    <property type="entry name" value="Knr4/Smi1-like_sf"/>
</dbReference>
<dbReference type="SUPFAM" id="SSF160631">
    <property type="entry name" value="SMI1/KNR4-like"/>
    <property type="match status" value="1"/>
</dbReference>
<name>A0A8H2X845_9AGAM</name>
<dbReference type="Pfam" id="PF09346">
    <property type="entry name" value="SMI1_KNR4"/>
    <property type="match status" value="1"/>
</dbReference>
<gene>
    <name evidence="2" type="ORF">RDB_LOCUS43394</name>
</gene>
<dbReference type="Proteomes" id="UP000663826">
    <property type="component" value="Unassembled WGS sequence"/>
</dbReference>
<proteinExistence type="predicted"/>
<organism evidence="2 3">
    <name type="scientific">Rhizoctonia solani</name>
    <dbReference type="NCBI Taxonomy" id="456999"/>
    <lineage>
        <taxon>Eukaryota</taxon>
        <taxon>Fungi</taxon>
        <taxon>Dikarya</taxon>
        <taxon>Basidiomycota</taxon>
        <taxon>Agaricomycotina</taxon>
        <taxon>Agaricomycetes</taxon>
        <taxon>Cantharellales</taxon>
        <taxon>Ceratobasidiaceae</taxon>
        <taxon>Rhizoctonia</taxon>
    </lineage>
</organism>
<dbReference type="AlphaFoldDB" id="A0A8H2X845"/>
<evidence type="ECO:0000313" key="3">
    <source>
        <dbReference type="Proteomes" id="UP000663826"/>
    </source>
</evidence>